<evidence type="ECO:0000256" key="9">
    <source>
        <dbReference type="HAMAP-Rule" id="MF_00061"/>
    </source>
</evidence>
<comment type="pathway">
    <text evidence="9">Isoprenoid biosynthesis; isopentenyl diphosphate biosynthesis via DXP pathway; isopentenyl diphosphate from 1-deoxy-D-xylulose 5-phosphate: step 3/6.</text>
</comment>
<dbReference type="GO" id="GO:0050515">
    <property type="term" value="F:4-(cytidine 5'-diphospho)-2-C-methyl-D-erythritol kinase activity"/>
    <property type="evidence" value="ECO:0007669"/>
    <property type="project" value="UniProtKB-EC"/>
</dbReference>
<feature type="active site" evidence="9">
    <location>
        <position position="11"/>
    </location>
</feature>
<evidence type="ECO:0000256" key="1">
    <source>
        <dbReference type="ARBA" id="ARBA00009684"/>
    </source>
</evidence>
<dbReference type="EMBL" id="JAFBDT010000002">
    <property type="protein sequence ID" value="MBM7560956.1"/>
    <property type="molecule type" value="Genomic_DNA"/>
</dbReference>
<comment type="catalytic activity">
    <reaction evidence="9">
        <text>4-CDP-2-C-methyl-D-erythritol + ATP = 4-CDP-2-C-methyl-D-erythritol 2-phosphate + ADP + H(+)</text>
        <dbReference type="Rhea" id="RHEA:18437"/>
        <dbReference type="ChEBI" id="CHEBI:15378"/>
        <dbReference type="ChEBI" id="CHEBI:30616"/>
        <dbReference type="ChEBI" id="CHEBI:57823"/>
        <dbReference type="ChEBI" id="CHEBI:57919"/>
        <dbReference type="ChEBI" id="CHEBI:456216"/>
        <dbReference type="EC" id="2.7.1.148"/>
    </reaction>
</comment>
<evidence type="ECO:0000259" key="11">
    <source>
        <dbReference type="Pfam" id="PF08544"/>
    </source>
</evidence>
<accession>A0ABS2MNG8</accession>
<dbReference type="InterPro" id="IPR020568">
    <property type="entry name" value="Ribosomal_Su5_D2-typ_SF"/>
</dbReference>
<feature type="domain" description="GHMP kinase C-terminal" evidence="11">
    <location>
        <begin position="200"/>
        <end position="276"/>
    </location>
</feature>
<organism evidence="12 13">
    <name type="scientific">Fusibacter tunisiensis</name>
    <dbReference type="NCBI Taxonomy" id="1008308"/>
    <lineage>
        <taxon>Bacteria</taxon>
        <taxon>Bacillati</taxon>
        <taxon>Bacillota</taxon>
        <taxon>Clostridia</taxon>
        <taxon>Eubacteriales</taxon>
        <taxon>Eubacteriales Family XII. Incertae Sedis</taxon>
        <taxon>Fusibacter</taxon>
    </lineage>
</organism>
<feature type="domain" description="GHMP kinase N-terminal" evidence="10">
    <location>
        <begin position="67"/>
        <end position="144"/>
    </location>
</feature>
<evidence type="ECO:0000256" key="4">
    <source>
        <dbReference type="ARBA" id="ARBA00022679"/>
    </source>
</evidence>
<protein>
    <recommendedName>
        <fullName evidence="3 9">4-diphosphocytidyl-2-C-methyl-D-erythritol kinase</fullName>
        <shortName evidence="9">CMK</shortName>
        <ecNumber evidence="2 9">2.7.1.148</ecNumber>
    </recommendedName>
    <alternativeName>
        <fullName evidence="8 9">4-(cytidine-5'-diphospho)-2-C-methyl-D-erythritol kinase</fullName>
    </alternativeName>
</protein>
<evidence type="ECO:0000313" key="12">
    <source>
        <dbReference type="EMBL" id="MBM7560956.1"/>
    </source>
</evidence>
<dbReference type="SUPFAM" id="SSF54211">
    <property type="entry name" value="Ribosomal protein S5 domain 2-like"/>
    <property type="match status" value="1"/>
</dbReference>
<dbReference type="Pfam" id="PF00288">
    <property type="entry name" value="GHMP_kinases_N"/>
    <property type="match status" value="1"/>
</dbReference>
<comment type="similarity">
    <text evidence="1 9">Belongs to the GHMP kinase family. IspE subfamily.</text>
</comment>
<dbReference type="NCBIfam" id="NF011202">
    <property type="entry name" value="PRK14608.1"/>
    <property type="match status" value="1"/>
</dbReference>
<dbReference type="Proteomes" id="UP000767854">
    <property type="component" value="Unassembled WGS sequence"/>
</dbReference>
<comment type="caution">
    <text evidence="12">The sequence shown here is derived from an EMBL/GenBank/DDBJ whole genome shotgun (WGS) entry which is preliminary data.</text>
</comment>
<keyword evidence="9" id="KW-0414">Isoprene biosynthesis</keyword>
<dbReference type="PRINTS" id="PR00958">
    <property type="entry name" value="HOMSERKINASE"/>
</dbReference>
<keyword evidence="4 9" id="KW-0808">Transferase</keyword>
<dbReference type="PANTHER" id="PTHR43527:SF2">
    <property type="entry name" value="4-DIPHOSPHOCYTIDYL-2-C-METHYL-D-ERYTHRITOL KINASE, CHLOROPLASTIC"/>
    <property type="match status" value="1"/>
</dbReference>
<evidence type="ECO:0000256" key="5">
    <source>
        <dbReference type="ARBA" id="ARBA00022741"/>
    </source>
</evidence>
<evidence type="ECO:0000256" key="6">
    <source>
        <dbReference type="ARBA" id="ARBA00022777"/>
    </source>
</evidence>
<dbReference type="PANTHER" id="PTHR43527">
    <property type="entry name" value="4-DIPHOSPHOCYTIDYL-2-C-METHYL-D-ERYTHRITOL KINASE, CHLOROPLASTIC"/>
    <property type="match status" value="1"/>
</dbReference>
<dbReference type="InterPro" id="IPR004424">
    <property type="entry name" value="IspE"/>
</dbReference>
<dbReference type="Gene3D" id="3.30.70.890">
    <property type="entry name" value="GHMP kinase, C-terminal domain"/>
    <property type="match status" value="1"/>
</dbReference>
<reference evidence="12 13" key="1">
    <citation type="submission" date="2021-01" db="EMBL/GenBank/DDBJ databases">
        <title>Genomic Encyclopedia of Type Strains, Phase IV (KMG-IV): sequencing the most valuable type-strain genomes for metagenomic binning, comparative biology and taxonomic classification.</title>
        <authorList>
            <person name="Goeker M."/>
        </authorList>
    </citation>
    <scope>NUCLEOTIDE SEQUENCE [LARGE SCALE GENOMIC DNA]</scope>
    <source>
        <strain evidence="12 13">DSM 24436</strain>
    </source>
</reference>
<keyword evidence="13" id="KW-1185">Reference proteome</keyword>
<gene>
    <name evidence="9" type="primary">ispE</name>
    <name evidence="12" type="ORF">JOC49_000470</name>
</gene>
<sequence length="286" mass="31712">MKSLTLKARAKINLTLDVVGKRDNGYHDVEMVMQQIDLYDVVTVTQLDRPDIELSCTDDFIPTDQRNIAYKAALLMKKRYNLEAGFQIAIEKNIPVAAGLAGGSTDAAAVIKAINVLCQLNLELSDLMALGLEIGADVPFCILEKCALAEGLGERLTPIRGFEHAWMILIKPGFGVSTKEVYKALKWDTIENHPNTEAMLKALNQQNRHDILLNFRNVLEDVTLDLFPQVADIKAFLVGHSAEGVMMSGSGPTVFGFYKSYDRAKSAHKKIKKHYPHSFVVSTYNG</sequence>
<feature type="binding site" evidence="9">
    <location>
        <begin position="95"/>
        <end position="105"/>
    </location>
    <ligand>
        <name>ATP</name>
        <dbReference type="ChEBI" id="CHEBI:30616"/>
    </ligand>
</feature>
<keyword evidence="5 9" id="KW-0547">Nucleotide-binding</keyword>
<evidence type="ECO:0000256" key="7">
    <source>
        <dbReference type="ARBA" id="ARBA00022840"/>
    </source>
</evidence>
<feature type="active site" evidence="9">
    <location>
        <position position="137"/>
    </location>
</feature>
<dbReference type="InterPro" id="IPR013750">
    <property type="entry name" value="GHMP_kinase_C_dom"/>
</dbReference>
<keyword evidence="6 9" id="KW-0418">Kinase</keyword>
<dbReference type="Pfam" id="PF08544">
    <property type="entry name" value="GHMP_kinases_C"/>
    <property type="match status" value="1"/>
</dbReference>
<evidence type="ECO:0000256" key="8">
    <source>
        <dbReference type="ARBA" id="ARBA00032554"/>
    </source>
</evidence>
<dbReference type="RefSeq" id="WP_204661803.1">
    <property type="nucleotide sequence ID" value="NZ_JAFBDT010000002.1"/>
</dbReference>
<evidence type="ECO:0000313" key="13">
    <source>
        <dbReference type="Proteomes" id="UP000767854"/>
    </source>
</evidence>
<dbReference type="InterPro" id="IPR006204">
    <property type="entry name" value="GHMP_kinase_N_dom"/>
</dbReference>
<evidence type="ECO:0000259" key="10">
    <source>
        <dbReference type="Pfam" id="PF00288"/>
    </source>
</evidence>
<evidence type="ECO:0000256" key="3">
    <source>
        <dbReference type="ARBA" id="ARBA00017473"/>
    </source>
</evidence>
<dbReference type="SUPFAM" id="SSF55060">
    <property type="entry name" value="GHMP Kinase, C-terminal domain"/>
    <property type="match status" value="1"/>
</dbReference>
<dbReference type="EC" id="2.7.1.148" evidence="2 9"/>
<proteinExistence type="inferred from homology"/>
<dbReference type="NCBIfam" id="TIGR00154">
    <property type="entry name" value="ispE"/>
    <property type="match status" value="1"/>
</dbReference>
<dbReference type="Gene3D" id="3.30.230.10">
    <property type="match status" value="1"/>
</dbReference>
<dbReference type="InterPro" id="IPR014721">
    <property type="entry name" value="Ribsml_uS5_D2-typ_fold_subgr"/>
</dbReference>
<comment type="function">
    <text evidence="9">Catalyzes the phosphorylation of the position 2 hydroxy group of 4-diphosphocytidyl-2C-methyl-D-erythritol.</text>
</comment>
<evidence type="ECO:0000256" key="2">
    <source>
        <dbReference type="ARBA" id="ARBA00012052"/>
    </source>
</evidence>
<dbReference type="PIRSF" id="PIRSF010376">
    <property type="entry name" value="IspE"/>
    <property type="match status" value="1"/>
</dbReference>
<keyword evidence="7 9" id="KW-0067">ATP-binding</keyword>
<dbReference type="HAMAP" id="MF_00061">
    <property type="entry name" value="IspE"/>
    <property type="match status" value="1"/>
</dbReference>
<name>A0ABS2MNG8_9FIRM</name>
<dbReference type="InterPro" id="IPR036554">
    <property type="entry name" value="GHMP_kinase_C_sf"/>
</dbReference>